<dbReference type="AlphaFoldDB" id="A0A7C9LLW6"/>
<evidence type="ECO:0000313" key="2">
    <source>
        <dbReference type="Proteomes" id="UP000479692"/>
    </source>
</evidence>
<proteinExistence type="predicted"/>
<accession>A0A7C9LLW6</accession>
<organism evidence="1 2">
    <name type="scientific">Noviluteimonas gilva</name>
    <dbReference type="NCBI Taxonomy" id="2682097"/>
    <lineage>
        <taxon>Bacteria</taxon>
        <taxon>Pseudomonadati</taxon>
        <taxon>Pseudomonadota</taxon>
        <taxon>Gammaproteobacteria</taxon>
        <taxon>Lysobacterales</taxon>
        <taxon>Lysobacteraceae</taxon>
        <taxon>Noviluteimonas</taxon>
    </lineage>
</organism>
<keyword evidence="2" id="KW-1185">Reference proteome</keyword>
<name>A0A7C9LLW6_9GAMM</name>
<protein>
    <submittedName>
        <fullName evidence="1">Uncharacterized protein</fullName>
    </submittedName>
</protein>
<reference evidence="1 2" key="1">
    <citation type="submission" date="2019-12" db="EMBL/GenBank/DDBJ databases">
        <authorList>
            <person name="Xu J."/>
        </authorList>
    </citation>
    <scope>NUCLEOTIDE SEQUENCE [LARGE SCALE GENOMIC DNA]</scope>
    <source>
        <strain evidence="1 2">HX-5-24</strain>
    </source>
</reference>
<sequence length="73" mass="7778">MSPVNVLAVMDGARRTISAQSKLSDDVMAHIADDVANARAAVAELIERVDYLCRTGEGMIALRAALKHVRGDA</sequence>
<dbReference type="Proteomes" id="UP000479692">
    <property type="component" value="Unassembled WGS sequence"/>
</dbReference>
<dbReference type="RefSeq" id="WP_156640727.1">
    <property type="nucleotide sequence ID" value="NZ_WOXT01000001.1"/>
</dbReference>
<comment type="caution">
    <text evidence="1">The sequence shown here is derived from an EMBL/GenBank/DDBJ whole genome shotgun (WGS) entry which is preliminary data.</text>
</comment>
<evidence type="ECO:0000313" key="1">
    <source>
        <dbReference type="EMBL" id="MUV13543.1"/>
    </source>
</evidence>
<dbReference type="EMBL" id="WOXT01000001">
    <property type="protein sequence ID" value="MUV13543.1"/>
    <property type="molecule type" value="Genomic_DNA"/>
</dbReference>
<gene>
    <name evidence="1" type="ORF">GN331_04895</name>
</gene>